<accession>A0A804INI5</accession>
<protein>
    <submittedName>
        <fullName evidence="2">Uncharacterized protein</fullName>
    </submittedName>
</protein>
<keyword evidence="1" id="KW-0472">Membrane</keyword>
<keyword evidence="3" id="KW-1185">Reference proteome</keyword>
<keyword evidence="1" id="KW-0812">Transmembrane</keyword>
<dbReference type="Proteomes" id="UP000012960">
    <property type="component" value="Unplaced"/>
</dbReference>
<dbReference type="PANTHER" id="PTHR48137:SF2">
    <property type="match status" value="1"/>
</dbReference>
<reference evidence="2" key="1">
    <citation type="submission" date="2021-05" db="UniProtKB">
        <authorList>
            <consortium name="EnsemblPlants"/>
        </authorList>
    </citation>
    <scope>IDENTIFICATION</scope>
    <source>
        <strain evidence="2">subsp. malaccensis</strain>
    </source>
</reference>
<feature type="transmembrane region" description="Helical" evidence="1">
    <location>
        <begin position="25"/>
        <end position="45"/>
    </location>
</feature>
<sequence>MSPILLEIHLSRYMLNSTLGRSTHLVQSFSVVFLYWFYVFSELVLRSEHLRRPAQSATKK</sequence>
<dbReference type="PANTHER" id="PTHR48137">
    <property type="match status" value="1"/>
</dbReference>
<organism evidence="2 3">
    <name type="scientific">Musa acuminata subsp. malaccensis</name>
    <name type="common">Wild banana</name>
    <name type="synonym">Musa malaccensis</name>
    <dbReference type="NCBI Taxonomy" id="214687"/>
    <lineage>
        <taxon>Eukaryota</taxon>
        <taxon>Viridiplantae</taxon>
        <taxon>Streptophyta</taxon>
        <taxon>Embryophyta</taxon>
        <taxon>Tracheophyta</taxon>
        <taxon>Spermatophyta</taxon>
        <taxon>Magnoliopsida</taxon>
        <taxon>Liliopsida</taxon>
        <taxon>Zingiberales</taxon>
        <taxon>Musaceae</taxon>
        <taxon>Musa</taxon>
    </lineage>
</organism>
<dbReference type="EnsemblPlants" id="Ma04_t11240.1">
    <property type="protein sequence ID" value="Ma04_p11240.1"/>
    <property type="gene ID" value="Ma04_g11240"/>
</dbReference>
<proteinExistence type="predicted"/>
<keyword evidence="1" id="KW-1133">Transmembrane helix</keyword>
<evidence type="ECO:0000313" key="3">
    <source>
        <dbReference type="Proteomes" id="UP000012960"/>
    </source>
</evidence>
<name>A0A804INI5_MUSAM</name>
<evidence type="ECO:0000256" key="1">
    <source>
        <dbReference type="SAM" id="Phobius"/>
    </source>
</evidence>
<dbReference type="AlphaFoldDB" id="A0A804INI5"/>
<dbReference type="Gramene" id="Ma04_t11240.1">
    <property type="protein sequence ID" value="Ma04_p11240.1"/>
    <property type="gene ID" value="Ma04_g11240"/>
</dbReference>
<evidence type="ECO:0000313" key="2">
    <source>
        <dbReference type="EnsemblPlants" id="Ma04_p11240.1"/>
    </source>
</evidence>
<dbReference type="InParanoid" id="A0A804INI5"/>